<proteinExistence type="predicted"/>
<evidence type="ECO:0000259" key="1">
    <source>
        <dbReference type="Pfam" id="PF00144"/>
    </source>
</evidence>
<dbReference type="Pfam" id="PF00144">
    <property type="entry name" value="Beta-lactamase"/>
    <property type="match status" value="1"/>
</dbReference>
<protein>
    <submittedName>
        <fullName evidence="2">Serine hydrolase</fullName>
    </submittedName>
</protein>
<dbReference type="GO" id="GO:0016787">
    <property type="term" value="F:hydrolase activity"/>
    <property type="evidence" value="ECO:0007669"/>
    <property type="project" value="UniProtKB-KW"/>
</dbReference>
<keyword evidence="2" id="KW-0378">Hydrolase</keyword>
<dbReference type="AlphaFoldDB" id="A0A4U3KUA8"/>
<dbReference type="PANTHER" id="PTHR46825:SF9">
    <property type="entry name" value="BETA-LACTAMASE-RELATED DOMAIN-CONTAINING PROTEIN"/>
    <property type="match status" value="1"/>
</dbReference>
<gene>
    <name evidence="2" type="ORF">FC093_18320</name>
</gene>
<dbReference type="EMBL" id="SZQL01000017">
    <property type="protein sequence ID" value="TKK65960.1"/>
    <property type="molecule type" value="Genomic_DNA"/>
</dbReference>
<organism evidence="2 3">
    <name type="scientific">Ilyomonas limi</name>
    <dbReference type="NCBI Taxonomy" id="2575867"/>
    <lineage>
        <taxon>Bacteria</taxon>
        <taxon>Pseudomonadati</taxon>
        <taxon>Bacteroidota</taxon>
        <taxon>Chitinophagia</taxon>
        <taxon>Chitinophagales</taxon>
        <taxon>Chitinophagaceae</taxon>
        <taxon>Ilyomonas</taxon>
    </lineage>
</organism>
<dbReference type="Gene3D" id="3.40.710.10">
    <property type="entry name" value="DD-peptidase/beta-lactamase superfamily"/>
    <property type="match status" value="1"/>
</dbReference>
<dbReference type="OrthoDB" id="9793489at2"/>
<dbReference type="InterPro" id="IPR050491">
    <property type="entry name" value="AmpC-like"/>
</dbReference>
<dbReference type="Proteomes" id="UP000305848">
    <property type="component" value="Unassembled WGS sequence"/>
</dbReference>
<evidence type="ECO:0000313" key="3">
    <source>
        <dbReference type="Proteomes" id="UP000305848"/>
    </source>
</evidence>
<sequence length="413" mass="45754">MRKFILYTIFLTSAIQTLSCAKNDSPASDDDHQQKVQAAVDSVRLALSEKMSIDYPYINVIIQTPTEKIFVSSAAAGNQPLTADTYYRFASTTKNFTSAAILNMYEDGWLDYKAKITDTIPGSDTPYVPATPDWDFRYKNDITIEQLLQHSAGVFDVDNDTVPGYNGETYTDYVMALDSMHQFTTDEMVNVLAQNKNLVYFTPGNGYHYSNTGYSILAKIIARVYSFKAGADKTYDDYMQDYIVGGNSPVPIDEIHFPVLATDNAMPDPHVAGAYLLPGGIQQFDNYNMSAQVGEGNGYGTMNALNTYIRSLMRGENVLQPSTVQLMQTDKTPYDSAYALGCNYRINLGYGHNGARIGYLSLMAYDPANDISIVSMVTMWDLRNGTTSFLLPFNAIYDAAYAARNALGYPGKP</sequence>
<dbReference type="RefSeq" id="WP_137263268.1">
    <property type="nucleotide sequence ID" value="NZ_SZQL01000017.1"/>
</dbReference>
<comment type="caution">
    <text evidence="2">The sequence shown here is derived from an EMBL/GenBank/DDBJ whole genome shotgun (WGS) entry which is preliminary data.</text>
</comment>
<feature type="domain" description="Beta-lactamase-related" evidence="1">
    <location>
        <begin position="74"/>
        <end position="378"/>
    </location>
</feature>
<dbReference type="SUPFAM" id="SSF56601">
    <property type="entry name" value="beta-lactamase/transpeptidase-like"/>
    <property type="match status" value="1"/>
</dbReference>
<keyword evidence="3" id="KW-1185">Reference proteome</keyword>
<reference evidence="2 3" key="1">
    <citation type="submission" date="2019-05" db="EMBL/GenBank/DDBJ databases">
        <title>Panacibacter sp. strain 17mud1-8 Genome sequencing and assembly.</title>
        <authorList>
            <person name="Chhetri G."/>
        </authorList>
    </citation>
    <scope>NUCLEOTIDE SEQUENCE [LARGE SCALE GENOMIC DNA]</scope>
    <source>
        <strain evidence="2 3">17mud1-8</strain>
    </source>
</reference>
<dbReference type="InterPro" id="IPR012338">
    <property type="entry name" value="Beta-lactam/transpept-like"/>
</dbReference>
<dbReference type="InterPro" id="IPR001466">
    <property type="entry name" value="Beta-lactam-related"/>
</dbReference>
<accession>A0A4U3KUA8</accession>
<evidence type="ECO:0000313" key="2">
    <source>
        <dbReference type="EMBL" id="TKK65960.1"/>
    </source>
</evidence>
<dbReference type="PANTHER" id="PTHR46825">
    <property type="entry name" value="D-ALANYL-D-ALANINE-CARBOXYPEPTIDASE/ENDOPEPTIDASE AMPH"/>
    <property type="match status" value="1"/>
</dbReference>
<name>A0A4U3KUA8_9BACT</name>